<sequence>MLLPFENLKKVGGVYTNPANLKVIPLALRDWRDFLSLDEKTYGVYARTIYNPMERFLVVNGEDERKARELEGLYRELLKDPLRFCREEYYRYQLRVGEFDGLPFANGWAGSGVVLVGEAPGRKGCGKTGICFYRDASGMLLRKTLFTLGINPDFLYITNVVKCNPPANRLRGFGEGELELLSMELEALKPRTIFAVGRTAEKALKRLGFEFMYLKHPAWYVRRGVREPSEEMLEEYSPIREASGKWKF</sequence>
<dbReference type="Proteomes" id="UP000182125">
    <property type="component" value="Unassembled WGS sequence"/>
</dbReference>
<dbReference type="EMBL" id="LIXN01000008">
    <property type="protein sequence ID" value="KQH82517.1"/>
    <property type="molecule type" value="Genomic_DNA"/>
</dbReference>
<dbReference type="Gene3D" id="3.40.470.10">
    <property type="entry name" value="Uracil-DNA glycosylase-like domain"/>
    <property type="match status" value="1"/>
</dbReference>
<protein>
    <submittedName>
        <fullName evidence="10 11">Uracil-DNA glycosylase</fullName>
    </submittedName>
</protein>
<evidence type="ECO:0000256" key="5">
    <source>
        <dbReference type="ARBA" id="ARBA00023004"/>
    </source>
</evidence>
<evidence type="ECO:0000256" key="3">
    <source>
        <dbReference type="ARBA" id="ARBA00022763"/>
    </source>
</evidence>
<dbReference type="SMART" id="SM00986">
    <property type="entry name" value="UDG"/>
    <property type="match status" value="1"/>
</dbReference>
<evidence type="ECO:0000313" key="9">
    <source>
        <dbReference type="EMBL" id="ASJ12478.1"/>
    </source>
</evidence>
<evidence type="ECO:0000259" key="8">
    <source>
        <dbReference type="SMART" id="SM00986"/>
    </source>
</evidence>
<dbReference type="SUPFAM" id="SSF52141">
    <property type="entry name" value="Uracil-DNA glycosylase-like"/>
    <property type="match status" value="1"/>
</dbReference>
<evidence type="ECO:0000256" key="6">
    <source>
        <dbReference type="ARBA" id="ARBA00023014"/>
    </source>
</evidence>
<name>A0A0Q2QRB0_9EURY</name>
<keyword evidence="4" id="KW-0378">Hydrolase</keyword>
<evidence type="ECO:0000256" key="7">
    <source>
        <dbReference type="ARBA" id="ARBA00023204"/>
    </source>
</evidence>
<keyword evidence="5" id="KW-0408">Iron</keyword>
<proteinExistence type="predicted"/>
<accession>A0A0Q2QRB0</accession>
<evidence type="ECO:0000256" key="1">
    <source>
        <dbReference type="ARBA" id="ARBA00022485"/>
    </source>
</evidence>
<dbReference type="EMBL" id="CP015105">
    <property type="protein sequence ID" value="ASJ12478.1"/>
    <property type="molecule type" value="Genomic_DNA"/>
</dbReference>
<reference evidence="10 12" key="1">
    <citation type="submission" date="2015-08" db="EMBL/GenBank/DDBJ databases">
        <title>Thermococcus thioreducens DSM 14981 genome sequencing.</title>
        <authorList>
            <person name="Hong S.-J."/>
            <person name="Kim M.-C."/>
            <person name="Shin J.-H."/>
        </authorList>
    </citation>
    <scope>NUCLEOTIDE SEQUENCE [LARGE SCALE GENOMIC DNA]</scope>
    <source>
        <strain evidence="10 12">DSM 14981</strain>
    </source>
</reference>
<feature type="domain" description="Uracil-DNA glycosylase-like" evidence="8">
    <location>
        <begin position="104"/>
        <end position="233"/>
    </location>
</feature>
<keyword evidence="7" id="KW-0234">DNA repair</keyword>
<dbReference type="SMART" id="SM00987">
    <property type="entry name" value="UreE_C"/>
    <property type="match status" value="1"/>
</dbReference>
<evidence type="ECO:0000256" key="4">
    <source>
        <dbReference type="ARBA" id="ARBA00022801"/>
    </source>
</evidence>
<dbReference type="GO" id="GO:0046872">
    <property type="term" value="F:metal ion binding"/>
    <property type="evidence" value="ECO:0007669"/>
    <property type="project" value="UniProtKB-KW"/>
</dbReference>
<dbReference type="GO" id="GO:0006281">
    <property type="term" value="P:DNA repair"/>
    <property type="evidence" value="ECO:0007669"/>
    <property type="project" value="UniProtKB-KW"/>
</dbReference>
<keyword evidence="1" id="KW-0004">4Fe-4S</keyword>
<evidence type="ECO:0000313" key="14">
    <source>
        <dbReference type="Proteomes" id="UP000250136"/>
    </source>
</evidence>
<dbReference type="GeneID" id="33333967"/>
<dbReference type="Proteomes" id="UP000051862">
    <property type="component" value="Unassembled WGS sequence"/>
</dbReference>
<gene>
    <name evidence="9" type="ORF">A3L14_06045</name>
    <name evidence="10" type="ORF">AMR53_06200</name>
    <name evidence="11" type="ORF">SAMN05216170_0746</name>
</gene>
<dbReference type="PANTHER" id="PTHR33693">
    <property type="entry name" value="TYPE-5 URACIL-DNA GLYCOSYLASE"/>
    <property type="match status" value="1"/>
</dbReference>
<keyword evidence="2" id="KW-0479">Metal-binding</keyword>
<dbReference type="GO" id="GO:0097506">
    <property type="term" value="F:deaminated base DNA N-glycosylase activity"/>
    <property type="evidence" value="ECO:0007669"/>
    <property type="project" value="UniProtKB-ARBA"/>
</dbReference>
<dbReference type="InterPro" id="IPR036895">
    <property type="entry name" value="Uracil-DNA_glycosylase-like_sf"/>
</dbReference>
<evidence type="ECO:0000313" key="10">
    <source>
        <dbReference type="EMBL" id="KQH82517.1"/>
    </source>
</evidence>
<reference evidence="9 14" key="2">
    <citation type="submission" date="2016-04" db="EMBL/GenBank/DDBJ databases">
        <title>Complete genome sequence of Thermococcus thioreducens type strain OGL-20P.</title>
        <authorList>
            <person name="Oger P.M."/>
        </authorList>
    </citation>
    <scope>NUCLEOTIDE SEQUENCE [LARGE SCALE GENOMIC DNA]</scope>
    <source>
        <strain evidence="9 14">OGL-20P</strain>
    </source>
</reference>
<dbReference type="Pfam" id="PF03167">
    <property type="entry name" value="UDG"/>
    <property type="match status" value="1"/>
</dbReference>
<keyword evidence="3" id="KW-0227">DNA damage</keyword>
<evidence type="ECO:0000256" key="2">
    <source>
        <dbReference type="ARBA" id="ARBA00022723"/>
    </source>
</evidence>
<dbReference type="PATRIC" id="fig|277988.4.peg.1300"/>
<keyword evidence="6" id="KW-0411">Iron-sulfur</keyword>
<organism evidence="10 12">
    <name type="scientific">Thermococcus thioreducens</name>
    <dbReference type="NCBI Taxonomy" id="277988"/>
    <lineage>
        <taxon>Archaea</taxon>
        <taxon>Methanobacteriati</taxon>
        <taxon>Methanobacteriota</taxon>
        <taxon>Thermococci</taxon>
        <taxon>Thermococcales</taxon>
        <taxon>Thermococcaceae</taxon>
        <taxon>Thermococcus</taxon>
    </lineage>
</organism>
<evidence type="ECO:0000313" key="11">
    <source>
        <dbReference type="EMBL" id="SEV90097.1"/>
    </source>
</evidence>
<keyword evidence="14" id="KW-1185">Reference proteome</keyword>
<dbReference type="RefSeq" id="WP_055429413.1">
    <property type="nucleotide sequence ID" value="NZ_CP015105.1"/>
</dbReference>
<dbReference type="InterPro" id="IPR051536">
    <property type="entry name" value="UDG_Type-4/5"/>
</dbReference>
<dbReference type="Proteomes" id="UP000250136">
    <property type="component" value="Chromosome"/>
</dbReference>
<dbReference type="AlphaFoldDB" id="A0A0Q2QRB0"/>
<dbReference type="GO" id="GO:0051539">
    <property type="term" value="F:4 iron, 4 sulfur cluster binding"/>
    <property type="evidence" value="ECO:0007669"/>
    <property type="project" value="UniProtKB-KW"/>
</dbReference>
<evidence type="ECO:0000313" key="12">
    <source>
        <dbReference type="Proteomes" id="UP000051862"/>
    </source>
</evidence>
<evidence type="ECO:0000313" key="13">
    <source>
        <dbReference type="Proteomes" id="UP000182125"/>
    </source>
</evidence>
<reference evidence="11 13" key="3">
    <citation type="submission" date="2016-10" db="EMBL/GenBank/DDBJ databases">
        <authorList>
            <person name="de Groot N.N."/>
        </authorList>
    </citation>
    <scope>NUCLEOTIDE SEQUENCE [LARGE SCALE GENOMIC DNA]</scope>
    <source>
        <strain evidence="11 13">OGL-20</strain>
    </source>
</reference>
<dbReference type="KEGG" id="ttd:A3L14_06045"/>
<dbReference type="EMBL" id="FOIW01000001">
    <property type="protein sequence ID" value="SEV90097.1"/>
    <property type="molecule type" value="Genomic_DNA"/>
</dbReference>
<dbReference type="STRING" id="277988.SAMN05216170_0746"/>
<dbReference type="InterPro" id="IPR005122">
    <property type="entry name" value="Uracil-DNA_glycosylase-like"/>
</dbReference>
<dbReference type="OrthoDB" id="8612at2157"/>